<evidence type="ECO:0000313" key="1">
    <source>
        <dbReference type="EMBL" id="KNE02465.1"/>
    </source>
</evidence>
<evidence type="ECO:0000313" key="2">
    <source>
        <dbReference type="Proteomes" id="UP000037122"/>
    </source>
</evidence>
<comment type="caution">
    <text evidence="1">The sequence shown here is derived from an EMBL/GenBank/DDBJ whole genome shotgun (WGS) entry which is preliminary data.</text>
</comment>
<gene>
    <name evidence="1" type="ORF">QG37_00270</name>
</gene>
<organism evidence="1 2">
    <name type="scientific">Candidozyma auris</name>
    <name type="common">Yeast</name>
    <name type="synonym">Candida auris</name>
    <dbReference type="NCBI Taxonomy" id="498019"/>
    <lineage>
        <taxon>Eukaryota</taxon>
        <taxon>Fungi</taxon>
        <taxon>Dikarya</taxon>
        <taxon>Ascomycota</taxon>
        <taxon>Saccharomycotina</taxon>
        <taxon>Pichiomycetes</taxon>
        <taxon>Metschnikowiaceae</taxon>
        <taxon>Candidozyma</taxon>
    </lineage>
</organism>
<accession>A0A0L0P894</accession>
<dbReference type="VEuPathDB" id="FungiDB:QG37_00270"/>
<sequence>MTDFRGPTLKSGAVPCIYDPCGCKNMKHSVLMKSVYMKVDLKGGLRFLHLFLTLLFLFADEIEPSVEYYLASIESSDDHPK</sequence>
<name>A0A0L0P894_CANAR</name>
<reference evidence="2" key="1">
    <citation type="journal article" date="2015" name="BMC Genomics">
        <title>Draft genome of a commonly misdiagnosed multidrug resistant pathogen Candida auris.</title>
        <authorList>
            <person name="Chatterjee S."/>
            <person name="Alampalli S.V."/>
            <person name="Nageshan R.K."/>
            <person name="Chettiar S.T."/>
            <person name="Joshi S."/>
            <person name="Tatu U.S."/>
        </authorList>
    </citation>
    <scope>NUCLEOTIDE SEQUENCE [LARGE SCALE GENOMIC DNA]</scope>
    <source>
        <strain evidence="2">6684</strain>
    </source>
</reference>
<dbReference type="EMBL" id="LGST01000003">
    <property type="protein sequence ID" value="KNE02465.1"/>
    <property type="molecule type" value="Genomic_DNA"/>
</dbReference>
<dbReference type="AlphaFoldDB" id="A0A0L0P894"/>
<protein>
    <submittedName>
        <fullName evidence="1">Uncharacterized protein</fullName>
    </submittedName>
</protein>
<proteinExistence type="predicted"/>
<dbReference type="Proteomes" id="UP000037122">
    <property type="component" value="Unassembled WGS sequence"/>
</dbReference>